<evidence type="ECO:0008006" key="4">
    <source>
        <dbReference type="Google" id="ProtNLM"/>
    </source>
</evidence>
<gene>
    <name evidence="2" type="ORF">VP01_9169g1</name>
</gene>
<feature type="region of interest" description="Disordered" evidence="1">
    <location>
        <begin position="157"/>
        <end position="178"/>
    </location>
</feature>
<protein>
    <recommendedName>
        <fullName evidence="4">Retrotransposon gag domain-containing protein</fullName>
    </recommendedName>
</protein>
<comment type="caution">
    <text evidence="2">The sequence shown here is derived from an EMBL/GenBank/DDBJ whole genome shotgun (WGS) entry which is preliminary data.</text>
</comment>
<organism evidence="2 3">
    <name type="scientific">Puccinia sorghi</name>
    <dbReference type="NCBI Taxonomy" id="27349"/>
    <lineage>
        <taxon>Eukaryota</taxon>
        <taxon>Fungi</taxon>
        <taxon>Dikarya</taxon>
        <taxon>Basidiomycota</taxon>
        <taxon>Pucciniomycotina</taxon>
        <taxon>Pucciniomycetes</taxon>
        <taxon>Pucciniales</taxon>
        <taxon>Pucciniaceae</taxon>
        <taxon>Puccinia</taxon>
    </lineage>
</organism>
<dbReference type="EMBL" id="LAVV01014792">
    <property type="protein sequence ID" value="KNZ44438.1"/>
    <property type="molecule type" value="Genomic_DNA"/>
</dbReference>
<reference evidence="2 3" key="1">
    <citation type="submission" date="2015-08" db="EMBL/GenBank/DDBJ databases">
        <title>Next Generation Sequencing and Analysis of the Genome of Puccinia sorghi L Schw, the Causal Agent of Maize Common Rust.</title>
        <authorList>
            <person name="Rochi L."/>
            <person name="Burguener G."/>
            <person name="Darino M."/>
            <person name="Turjanski A."/>
            <person name="Kreff E."/>
            <person name="Dieguez M.J."/>
            <person name="Sacco F."/>
        </authorList>
    </citation>
    <scope>NUCLEOTIDE SEQUENCE [LARGE SCALE GENOMIC DNA]</scope>
    <source>
        <strain evidence="2 3">RO10H11247</strain>
    </source>
</reference>
<sequence>MDALNARLEEMMPGQQNPTHVQTMPAPAPASNLMVRAKPQPFDGTHGTAAEVFVGQIGLHAVTYPELFPTDARKVVFAVLFMKDYAATWSQLYLDKVFNNQWSLMTSSTISDSASLITLAGTVPRWPCGTSTRLEPCRPTHRTSTSMPALWVGPTSRYEPLPARPQGEHPACRGRSEN</sequence>
<accession>A0A0L6U7F3</accession>
<feature type="compositionally biased region" description="Basic and acidic residues" evidence="1">
    <location>
        <begin position="166"/>
        <end position="178"/>
    </location>
</feature>
<dbReference type="Proteomes" id="UP000037035">
    <property type="component" value="Unassembled WGS sequence"/>
</dbReference>
<dbReference type="VEuPathDB" id="FungiDB:VP01_9169g1"/>
<evidence type="ECO:0000313" key="3">
    <source>
        <dbReference type="Proteomes" id="UP000037035"/>
    </source>
</evidence>
<name>A0A0L6U7F3_9BASI</name>
<evidence type="ECO:0000256" key="1">
    <source>
        <dbReference type="SAM" id="MobiDB-lite"/>
    </source>
</evidence>
<dbReference type="OrthoDB" id="3263571at2759"/>
<dbReference type="AlphaFoldDB" id="A0A0L6U7F3"/>
<evidence type="ECO:0000313" key="2">
    <source>
        <dbReference type="EMBL" id="KNZ44438.1"/>
    </source>
</evidence>
<proteinExistence type="predicted"/>
<keyword evidence="3" id="KW-1185">Reference proteome</keyword>